<reference evidence="1" key="1">
    <citation type="submission" date="2022-07" db="EMBL/GenBank/DDBJ databases">
        <title>Phylogenomic reconstructions and comparative analyses of Kickxellomycotina fungi.</title>
        <authorList>
            <person name="Reynolds N.K."/>
            <person name="Stajich J.E."/>
            <person name="Barry K."/>
            <person name="Grigoriev I.V."/>
            <person name="Crous P."/>
            <person name="Smith M.E."/>
        </authorList>
    </citation>
    <scope>NUCLEOTIDE SEQUENCE</scope>
    <source>
        <strain evidence="1">Benny 63K</strain>
    </source>
</reference>
<evidence type="ECO:0000313" key="1">
    <source>
        <dbReference type="EMBL" id="KAJ1879076.1"/>
    </source>
</evidence>
<evidence type="ECO:0000313" key="2">
    <source>
        <dbReference type="Proteomes" id="UP001150581"/>
    </source>
</evidence>
<dbReference type="Proteomes" id="UP001150581">
    <property type="component" value="Unassembled WGS sequence"/>
</dbReference>
<protein>
    <submittedName>
        <fullName evidence="1">Mitochondrial import receptor subunit tom20</fullName>
    </submittedName>
</protein>
<keyword evidence="1" id="KW-0675">Receptor</keyword>
<proteinExistence type="predicted"/>
<sequence length="425" mass="47727">MVSGKTLAIAATATAAVAGLGYIAYFDYKRRTDRKFRRKLNRDRKKVEKTAQKITSRSLDDINDQAMELLNIVTKEKLPESPEQKEQFFMAQVSQGETLCAAGEAGYAEAACRFYQALKVYPNPVELVMIYQKTTPDEVFKLVMAMMAQEVRQKQARYFDVFPPREKNVEIKDKNKMEKKKEGAKSDIVVPDRGLFSTKDFTAGEIIYEEESVVSTLLPCAMNGQFCYNCMKNIPSKKAEEEEEATAEKTADDETKETTEKETTEEDQSEGSSESATFSEAVEVGLTPESSNKSSAAFECDKCHEAFYCSEECRTDAYDAYHQFLCPGSSSSTARDFAVLTQKAHELAPVLIAKFFGVLVDREKKKELARMLGTAGPTSEVDEYTTWEHLECMRYLELIPSASDATMLRKLSELMSRGVPGLSEF</sequence>
<gene>
    <name evidence="1" type="primary">TOM20</name>
    <name evidence="1" type="ORF">LPJ66_011766</name>
</gene>
<dbReference type="EMBL" id="JANBPG010003802">
    <property type="protein sequence ID" value="KAJ1879076.1"/>
    <property type="molecule type" value="Genomic_DNA"/>
</dbReference>
<accession>A0ACC1HXI0</accession>
<feature type="non-terminal residue" evidence="1">
    <location>
        <position position="425"/>
    </location>
</feature>
<keyword evidence="2" id="KW-1185">Reference proteome</keyword>
<name>A0ACC1HXI0_9FUNG</name>
<organism evidence="1 2">
    <name type="scientific">Kickxella alabastrina</name>
    <dbReference type="NCBI Taxonomy" id="61397"/>
    <lineage>
        <taxon>Eukaryota</taxon>
        <taxon>Fungi</taxon>
        <taxon>Fungi incertae sedis</taxon>
        <taxon>Zoopagomycota</taxon>
        <taxon>Kickxellomycotina</taxon>
        <taxon>Kickxellomycetes</taxon>
        <taxon>Kickxellales</taxon>
        <taxon>Kickxellaceae</taxon>
        <taxon>Kickxella</taxon>
    </lineage>
</organism>
<comment type="caution">
    <text evidence="1">The sequence shown here is derived from an EMBL/GenBank/DDBJ whole genome shotgun (WGS) entry which is preliminary data.</text>
</comment>